<proteinExistence type="predicted"/>
<keyword evidence="3" id="KW-0238">DNA-binding</keyword>
<evidence type="ECO:0000256" key="5">
    <source>
        <dbReference type="ARBA" id="ARBA00023163"/>
    </source>
</evidence>
<evidence type="ECO:0000313" key="8">
    <source>
        <dbReference type="EMBL" id="ATF92277.1"/>
    </source>
</evidence>
<evidence type="ECO:0000256" key="3">
    <source>
        <dbReference type="ARBA" id="ARBA00023125"/>
    </source>
</evidence>
<dbReference type="InterPro" id="IPR020449">
    <property type="entry name" value="Tscrpt_reg_AraC-type_HTH"/>
</dbReference>
<reference evidence="8 9" key="1">
    <citation type="submission" date="2017-09" db="EMBL/GenBank/DDBJ databases">
        <title>FDA dAtabase for Regulatory Grade micrObial Sequences (FDA-ARGOS): Supporting development and validation of Infectious Disease Dx tests.</title>
        <authorList>
            <person name="Minogue T."/>
            <person name="Wolcott M."/>
            <person name="Wasieloski L."/>
            <person name="Aguilar W."/>
            <person name="Moore D."/>
            <person name="Tallon L."/>
            <person name="Sadzewicz L."/>
            <person name="Ott S."/>
            <person name="Zhao X."/>
            <person name="Nagaraj S."/>
            <person name="Vavikolanu K."/>
            <person name="Aluvathingal J."/>
            <person name="Nadendla S."/>
            <person name="Sichtig H."/>
        </authorList>
    </citation>
    <scope>NUCLEOTIDE SEQUENCE [LARGE SCALE GENOMIC DNA]</scope>
    <source>
        <strain evidence="8 9">FDAARGOS_392</strain>
    </source>
</reference>
<dbReference type="PROSITE" id="PS00041">
    <property type="entry name" value="HTH_ARAC_FAMILY_1"/>
    <property type="match status" value="1"/>
</dbReference>
<dbReference type="Pfam" id="PF12833">
    <property type="entry name" value="HTH_18"/>
    <property type="match status" value="1"/>
</dbReference>
<keyword evidence="4" id="KW-0010">Activator</keyword>
<dbReference type="InterPro" id="IPR003313">
    <property type="entry name" value="AraC-bd"/>
</dbReference>
<dbReference type="SUPFAM" id="SSF46689">
    <property type="entry name" value="Homeodomain-like"/>
    <property type="match status" value="1"/>
</dbReference>
<dbReference type="RefSeq" id="WP_061272346.1">
    <property type="nucleotide sequence ID" value="NZ_CP023525.1"/>
</dbReference>
<evidence type="ECO:0000256" key="4">
    <source>
        <dbReference type="ARBA" id="ARBA00023159"/>
    </source>
</evidence>
<evidence type="ECO:0000259" key="7">
    <source>
        <dbReference type="PROSITE" id="PS01124"/>
    </source>
</evidence>
<dbReference type="Proteomes" id="UP000217979">
    <property type="component" value="Chromosome"/>
</dbReference>
<dbReference type="EMBL" id="CP023525">
    <property type="protein sequence ID" value="ATF92277.1"/>
    <property type="molecule type" value="Genomic_DNA"/>
</dbReference>
<evidence type="ECO:0000313" key="9">
    <source>
        <dbReference type="Proteomes" id="UP000217979"/>
    </source>
</evidence>
<dbReference type="Pfam" id="PF02311">
    <property type="entry name" value="AraC_binding"/>
    <property type="match status" value="1"/>
</dbReference>
<dbReference type="PANTHER" id="PTHR11019:SF199">
    <property type="entry name" value="HTH-TYPE TRANSCRIPTIONAL REGULATOR NIMR"/>
    <property type="match status" value="1"/>
</dbReference>
<keyword evidence="5" id="KW-0804">Transcription</keyword>
<dbReference type="GO" id="GO:0003700">
    <property type="term" value="F:DNA-binding transcription factor activity"/>
    <property type="evidence" value="ECO:0007669"/>
    <property type="project" value="InterPro"/>
</dbReference>
<dbReference type="InterPro" id="IPR018060">
    <property type="entry name" value="HTH_AraC"/>
</dbReference>
<dbReference type="InterPro" id="IPR009057">
    <property type="entry name" value="Homeodomain-like_sf"/>
</dbReference>
<accession>A0A291DWU5</accession>
<evidence type="ECO:0000256" key="6">
    <source>
        <dbReference type="ARBA" id="ARBA00044978"/>
    </source>
</evidence>
<feature type="domain" description="HTH araC/xylS-type" evidence="7">
    <location>
        <begin position="152"/>
        <end position="249"/>
    </location>
</feature>
<dbReference type="SMART" id="SM00342">
    <property type="entry name" value="HTH_ARAC"/>
    <property type="match status" value="1"/>
</dbReference>
<dbReference type="PRINTS" id="PR00032">
    <property type="entry name" value="HTHARAC"/>
</dbReference>
<dbReference type="InterPro" id="IPR011051">
    <property type="entry name" value="RmlC_Cupin_sf"/>
</dbReference>
<keyword evidence="1" id="KW-0678">Repressor</keyword>
<gene>
    <name evidence="8" type="ORF">CO704_09360</name>
</gene>
<dbReference type="PROSITE" id="PS01124">
    <property type="entry name" value="HTH_ARAC_FAMILY_2"/>
    <property type="match status" value="1"/>
</dbReference>
<dbReference type="Gene3D" id="1.10.10.60">
    <property type="entry name" value="Homeodomain-like"/>
    <property type="match status" value="1"/>
</dbReference>
<evidence type="ECO:0000256" key="1">
    <source>
        <dbReference type="ARBA" id="ARBA00022491"/>
    </source>
</evidence>
<keyword evidence="2" id="KW-0805">Transcription regulation</keyword>
<dbReference type="GO" id="GO:0043565">
    <property type="term" value="F:sequence-specific DNA binding"/>
    <property type="evidence" value="ECO:0007669"/>
    <property type="project" value="InterPro"/>
</dbReference>
<dbReference type="AlphaFoldDB" id="A0A291DWU5"/>
<dbReference type="InterPro" id="IPR014710">
    <property type="entry name" value="RmlC-like_jellyroll"/>
</dbReference>
<name>A0A291DWU5_9ENTR</name>
<organism evidence="8 9">
    <name type="scientific">Cedecea neteri</name>
    <dbReference type="NCBI Taxonomy" id="158822"/>
    <lineage>
        <taxon>Bacteria</taxon>
        <taxon>Pseudomonadati</taxon>
        <taxon>Pseudomonadota</taxon>
        <taxon>Gammaproteobacteria</taxon>
        <taxon>Enterobacterales</taxon>
        <taxon>Enterobacteriaceae</taxon>
        <taxon>Cedecea</taxon>
    </lineage>
</organism>
<dbReference type="SUPFAM" id="SSF51182">
    <property type="entry name" value="RmlC-like cupins"/>
    <property type="match status" value="1"/>
</dbReference>
<evidence type="ECO:0000256" key="2">
    <source>
        <dbReference type="ARBA" id="ARBA00023015"/>
    </source>
</evidence>
<dbReference type="PANTHER" id="PTHR11019">
    <property type="entry name" value="HTH-TYPE TRANSCRIPTIONAL REGULATOR NIMR"/>
    <property type="match status" value="1"/>
</dbReference>
<protein>
    <recommendedName>
        <fullName evidence="6">Arabinose operon regulatory protein</fullName>
    </recommendedName>
</protein>
<sequence length="256" mass="28760">MPDALPVAIAASDMAHLRGDDVTFHRHLHGQLSVTLEGTLRLQTETGWWLATPGNGVWVPPGLLHRALYTERSRLINLRFRQGFERLLPENSSLIVASNLLTELAKEALAIQPNSDSAEQLELIAQLLHFQLRKQVLKTDLFVPEGRDKRLRLITSLLREDPACSKTLVQLAAVAFISPRTLGRLFESEIGMSFTRWRERMRIISSVEQLVNGVPITQVAYDMGYQSASSFTTAFTRIIGLPPGRYLKETFTPDKS</sequence>
<dbReference type="Gene3D" id="2.60.120.10">
    <property type="entry name" value="Jelly Rolls"/>
    <property type="match status" value="1"/>
</dbReference>
<dbReference type="InterPro" id="IPR018062">
    <property type="entry name" value="HTH_AraC-typ_CS"/>
</dbReference>
<dbReference type="FunFam" id="1.10.10.60:FF:000132">
    <property type="entry name" value="AraC family transcriptional regulator"/>
    <property type="match status" value="1"/>
</dbReference>